<feature type="compositionally biased region" description="Polar residues" evidence="9">
    <location>
        <begin position="705"/>
        <end position="727"/>
    </location>
</feature>
<evidence type="ECO:0000256" key="5">
    <source>
        <dbReference type="ARBA" id="ARBA00022552"/>
    </source>
</evidence>
<evidence type="ECO:0000256" key="2">
    <source>
        <dbReference type="ARBA" id="ARBA00009801"/>
    </source>
</evidence>
<keyword evidence="7" id="KW-0694">RNA-binding</keyword>
<evidence type="ECO:0000256" key="1">
    <source>
        <dbReference type="ARBA" id="ARBA00004123"/>
    </source>
</evidence>
<dbReference type="Gene3D" id="2.40.10.230">
    <property type="entry name" value="Probable tRNA pseudouridine synthase domain"/>
    <property type="match status" value="1"/>
</dbReference>
<dbReference type="Proteomes" id="UP001648503">
    <property type="component" value="Unassembled WGS sequence"/>
</dbReference>
<feature type="compositionally biased region" description="Acidic residues" evidence="9">
    <location>
        <begin position="161"/>
        <end position="174"/>
    </location>
</feature>
<feature type="compositionally biased region" description="Polar residues" evidence="9">
    <location>
        <begin position="471"/>
        <end position="489"/>
    </location>
</feature>
<protein>
    <recommendedName>
        <fullName evidence="3">H/ACA ribonucleoprotein complex non-core subunit NAF1</fullName>
    </recommendedName>
</protein>
<feature type="region of interest" description="Disordered" evidence="9">
    <location>
        <begin position="579"/>
        <end position="603"/>
    </location>
</feature>
<evidence type="ECO:0000256" key="4">
    <source>
        <dbReference type="ARBA" id="ARBA00022517"/>
    </source>
</evidence>
<evidence type="ECO:0000256" key="8">
    <source>
        <dbReference type="ARBA" id="ARBA00023242"/>
    </source>
</evidence>
<dbReference type="Pfam" id="PF04410">
    <property type="entry name" value="Gar1"/>
    <property type="match status" value="1"/>
</dbReference>
<evidence type="ECO:0000256" key="6">
    <source>
        <dbReference type="ARBA" id="ARBA00022553"/>
    </source>
</evidence>
<feature type="region of interest" description="Disordered" evidence="9">
    <location>
        <begin position="53"/>
        <end position="115"/>
    </location>
</feature>
<dbReference type="EMBL" id="JAFCIX010000356">
    <property type="protein sequence ID" value="KAH6593405.1"/>
    <property type="molecule type" value="Genomic_DNA"/>
</dbReference>
<proteinExistence type="inferred from homology"/>
<keyword evidence="4" id="KW-0690">Ribosome biogenesis</keyword>
<sequence length="727" mass="80800">MSFFIDTTPTDSALQATYMLHSEEASDYDSTDVLSSDPLPAVLKDKLELPAEQMDVKHALPKQDATDEGEISNSPDSTVRAECIQNDSSIEDRQASDTVMSENNSKNLSSSDEPLETIVSSKDASIAMSCTSDTAALDGDPNEEEIEEGAISEASKMTFSDSDDSSSDSSDDANEPSVNTLTGNKKHATNFHDTCSDEEDNVKTNGVMATKNEAVILPQVEPVDVEIPADLPLKRIGTITAIVDALVVIKATLGGEIQVLDIDSILLFEDRSVLGRIFDTFGPVSEPFYSTRFNSADEVAASSAAVGAPVFFIQDLAKVVLTQPLLKNKGSDASNLYDEEIGEDEVEYSDDDQEAESRRRRKQAKRNQSGNENSRCDAQDENSDYNEGEVMKGQDTPHQSIHRGRGRGGGNGRDRDRGRGGGRGRGRGANSNGGGGYRDVYESTAERGRTGQQHSNGRDRSSGYNRDASAYSETQPPKGNYGSTRPEQNYNDHHQAQHHGVGHNQRFPPHFQQNHHYPPHTLPYQHQQPHDRPPQHMFGQHIQHGQMGNPSLRPMYPHQTSQPQMRVASTTVGSDPYFPSTNQPHQHQHQHMHQPPSHGSEAGFRTDRARQEINANSFSHLQPQQLHQLHQLQDILFQQQQQRYQMLPQTSNQFDQQQHHHSNQHQRDFSMRQEPFHLNVDGIAHPNQFPQHQNQQQQNQIQRNSSNPTSMLSSLQNNAFTQNGSGQ</sequence>
<accession>A0ABQ8F7C5</accession>
<feature type="compositionally biased region" description="Low complexity" evidence="9">
    <location>
        <begin position="687"/>
        <end position="704"/>
    </location>
</feature>
<feature type="region of interest" description="Disordered" evidence="9">
    <location>
        <begin position="337"/>
        <end position="551"/>
    </location>
</feature>
<keyword evidence="11" id="KW-1185">Reference proteome</keyword>
<dbReference type="InterPro" id="IPR040309">
    <property type="entry name" value="Naf1"/>
</dbReference>
<comment type="similarity">
    <text evidence="2">Belongs to the NAF1 family.</text>
</comment>
<keyword evidence="5" id="KW-0698">rRNA processing</keyword>
<keyword evidence="6" id="KW-0597">Phosphoprotein</keyword>
<evidence type="ECO:0000313" key="11">
    <source>
        <dbReference type="Proteomes" id="UP001648503"/>
    </source>
</evidence>
<dbReference type="PANTHER" id="PTHR31633">
    <property type="entry name" value="H/ACA RIBONUCLEOPROTEIN COMPLEX NON-CORE SUBUNIT NAF1"/>
    <property type="match status" value="1"/>
</dbReference>
<evidence type="ECO:0000256" key="9">
    <source>
        <dbReference type="SAM" id="MobiDB-lite"/>
    </source>
</evidence>
<comment type="caution">
    <text evidence="10">The sequence shown here is derived from an EMBL/GenBank/DDBJ whole genome shotgun (WGS) entry which is preliminary data.</text>
</comment>
<feature type="compositionally biased region" description="Polar residues" evidence="9">
    <location>
        <begin position="96"/>
        <end position="115"/>
    </location>
</feature>
<dbReference type="InterPro" id="IPR038664">
    <property type="entry name" value="Gar1/Naf1_Cbf5-bd_sf"/>
</dbReference>
<organism evidence="10 11">
    <name type="scientific">Batrachochytrium salamandrivorans</name>
    <dbReference type="NCBI Taxonomy" id="1357716"/>
    <lineage>
        <taxon>Eukaryota</taxon>
        <taxon>Fungi</taxon>
        <taxon>Fungi incertae sedis</taxon>
        <taxon>Chytridiomycota</taxon>
        <taxon>Chytridiomycota incertae sedis</taxon>
        <taxon>Chytridiomycetes</taxon>
        <taxon>Rhizophydiales</taxon>
        <taxon>Rhizophydiales incertae sedis</taxon>
        <taxon>Batrachochytrium</taxon>
    </lineage>
</organism>
<dbReference type="InterPro" id="IPR009000">
    <property type="entry name" value="Transl_B-barrel_sf"/>
</dbReference>
<evidence type="ECO:0000256" key="3">
    <source>
        <dbReference type="ARBA" id="ARBA00021438"/>
    </source>
</evidence>
<reference evidence="10 11" key="1">
    <citation type="submission" date="2021-02" db="EMBL/GenBank/DDBJ databases">
        <title>Variation within the Batrachochytrium salamandrivorans European outbreak.</title>
        <authorList>
            <person name="Kelly M."/>
            <person name="Pasmans F."/>
            <person name="Shea T.P."/>
            <person name="Munoz J.F."/>
            <person name="Carranza S."/>
            <person name="Cuomo C.A."/>
            <person name="Martel A."/>
        </authorList>
    </citation>
    <scope>NUCLEOTIDE SEQUENCE [LARGE SCALE GENOMIC DNA]</scope>
    <source>
        <strain evidence="10 11">AMFP18/2</strain>
    </source>
</reference>
<feature type="compositionally biased region" description="Acidic residues" evidence="9">
    <location>
        <begin position="140"/>
        <end position="150"/>
    </location>
</feature>
<feature type="compositionally biased region" description="Acidic residues" evidence="9">
    <location>
        <begin position="337"/>
        <end position="354"/>
    </location>
</feature>
<gene>
    <name evidence="10" type="ORF">BASA50_007356</name>
</gene>
<feature type="region of interest" description="Disordered" evidence="9">
    <location>
        <begin position="681"/>
        <end position="727"/>
    </location>
</feature>
<dbReference type="PANTHER" id="PTHR31633:SF1">
    <property type="entry name" value="H_ACA RIBONUCLEOPROTEIN COMPLEX NON-CORE SUBUNIT NAF1"/>
    <property type="match status" value="1"/>
</dbReference>
<dbReference type="SUPFAM" id="SSF50447">
    <property type="entry name" value="Translation proteins"/>
    <property type="match status" value="1"/>
</dbReference>
<evidence type="ECO:0000256" key="7">
    <source>
        <dbReference type="ARBA" id="ARBA00022884"/>
    </source>
</evidence>
<keyword evidence="8" id="KW-0539">Nucleus</keyword>
<feature type="region of interest" description="Disordered" evidence="9">
    <location>
        <begin position="133"/>
        <end position="200"/>
    </location>
</feature>
<dbReference type="InterPro" id="IPR007504">
    <property type="entry name" value="H/ACA_rnp_Gar1/Naf1"/>
</dbReference>
<comment type="subcellular location">
    <subcellularLocation>
        <location evidence="1">Nucleus</location>
    </subcellularLocation>
</comment>
<feature type="compositionally biased region" description="Basic and acidic residues" evidence="9">
    <location>
        <begin position="439"/>
        <end position="449"/>
    </location>
</feature>
<name>A0ABQ8F7C5_9FUNG</name>
<evidence type="ECO:0000313" key="10">
    <source>
        <dbReference type="EMBL" id="KAH6593405.1"/>
    </source>
</evidence>